<dbReference type="PaxDb" id="195103-CPF_1708"/>
<name>A0A0H2YT32_CLOP1</name>
<keyword evidence="1" id="KW-0472">Membrane</keyword>
<sequence>MNKFMLRRLILGVSLFFIIIFSSVFIINKIYIKQKCKDLYFATEYLTTRGNLENSLLTIKNFELSFLDKDIAIVEINGLSYDKPHQSISCKAYFEKKENSVWDLKEIEKLT</sequence>
<evidence type="ECO:0000313" key="2">
    <source>
        <dbReference type="EMBL" id="ABG83925.1"/>
    </source>
</evidence>
<keyword evidence="3" id="KW-1185">Reference proteome</keyword>
<dbReference type="AlphaFoldDB" id="A0A0H2YT32"/>
<protein>
    <submittedName>
        <fullName evidence="2">Uncharacterized protein</fullName>
    </submittedName>
</protein>
<gene>
    <name evidence="2" type="ordered locus">CPF_1708</name>
</gene>
<evidence type="ECO:0000256" key="1">
    <source>
        <dbReference type="SAM" id="Phobius"/>
    </source>
</evidence>
<dbReference type="EMBL" id="CP000246">
    <property type="protein sequence ID" value="ABG83925.1"/>
    <property type="molecule type" value="Genomic_DNA"/>
</dbReference>
<dbReference type="RefSeq" id="WP_003454606.1">
    <property type="nucleotide sequence ID" value="NC_008261.1"/>
</dbReference>
<dbReference type="GeneID" id="93002006"/>
<dbReference type="KEGG" id="cpf:CPF_1708"/>
<accession>A0A0H2YT32</accession>
<dbReference type="eggNOG" id="ENOG5030GYB">
    <property type="taxonomic scope" value="Bacteria"/>
</dbReference>
<keyword evidence="1" id="KW-1133">Transmembrane helix</keyword>
<dbReference type="STRING" id="195103.CPF_1708"/>
<organism evidence="2 3">
    <name type="scientific">Clostridium perfringens (strain ATCC 13124 / DSM 756 / JCM 1290 / NCIMB 6125 / NCTC 8237 / Type A)</name>
    <dbReference type="NCBI Taxonomy" id="195103"/>
    <lineage>
        <taxon>Bacteria</taxon>
        <taxon>Bacillati</taxon>
        <taxon>Bacillota</taxon>
        <taxon>Clostridia</taxon>
        <taxon>Eubacteriales</taxon>
        <taxon>Clostridiaceae</taxon>
        <taxon>Clostridium</taxon>
    </lineage>
</organism>
<dbReference type="HOGENOM" id="CLU_155762_0_0_9"/>
<feature type="transmembrane region" description="Helical" evidence="1">
    <location>
        <begin position="6"/>
        <end position="27"/>
    </location>
</feature>
<evidence type="ECO:0000313" key="3">
    <source>
        <dbReference type="Proteomes" id="UP000001823"/>
    </source>
</evidence>
<reference evidence="2 3" key="1">
    <citation type="journal article" date="2006" name="Genome Res.">
        <title>Skewed genomic variability in strains of the toxigenic bacterial pathogen, Clostridium perfringens.</title>
        <authorList>
            <person name="Myers G.S."/>
            <person name="Rasko D.A."/>
            <person name="Cheung J.K."/>
            <person name="Ravel J."/>
            <person name="Seshadri R."/>
            <person name="Deboy R.T."/>
            <person name="Ren Q."/>
            <person name="Varga J."/>
            <person name="Awad M.M."/>
            <person name="Brinkac L.M."/>
            <person name="Daugherty S.C."/>
            <person name="Haft D.H."/>
            <person name="Dodson R.J."/>
            <person name="Madupu R."/>
            <person name="Nelson W.C."/>
            <person name="Rosovitz M.J."/>
            <person name="Sullivan S.A."/>
            <person name="Khouri H."/>
            <person name="Dimitrov G.I."/>
            <person name="Watkins K.L."/>
            <person name="Mulligan S."/>
            <person name="Benton J."/>
            <person name="Radune D."/>
            <person name="Fisher D.J."/>
            <person name="Atkins H.S."/>
            <person name="Hiscox T."/>
            <person name="Jost B.H."/>
            <person name="Billington S.J."/>
            <person name="Songer J.G."/>
            <person name="McClane B.A."/>
            <person name="Titball R.W."/>
            <person name="Rood J.I."/>
            <person name="Melville S.B."/>
            <person name="Paulsen I.T."/>
        </authorList>
    </citation>
    <scope>NUCLEOTIDE SEQUENCE [LARGE SCALE GENOMIC DNA]</scope>
    <source>
        <strain evidence="3">ATCC 13124 / DSM 756 / JCM 1290 / NCIMB 6125 / NCTC 8237 / S 107 / Type A</strain>
    </source>
</reference>
<dbReference type="Proteomes" id="UP000001823">
    <property type="component" value="Chromosome"/>
</dbReference>
<keyword evidence="1" id="KW-0812">Transmembrane</keyword>
<proteinExistence type="predicted"/>